<accession>A0ABV7ERF1</accession>
<keyword evidence="3" id="KW-1003">Cell membrane</keyword>
<reference evidence="11" key="1">
    <citation type="journal article" date="2019" name="Int. J. Syst. Evol. Microbiol.">
        <title>The Global Catalogue of Microorganisms (GCM) 10K type strain sequencing project: providing services to taxonomists for standard genome sequencing and annotation.</title>
        <authorList>
            <consortium name="The Broad Institute Genomics Platform"/>
            <consortium name="The Broad Institute Genome Sequencing Center for Infectious Disease"/>
            <person name="Wu L."/>
            <person name="Ma J."/>
        </authorList>
    </citation>
    <scope>NUCLEOTIDE SEQUENCE [LARGE SCALE GENOMIC DNA]</scope>
    <source>
        <strain evidence="11">KCTC 52640</strain>
    </source>
</reference>
<dbReference type="InterPro" id="IPR001851">
    <property type="entry name" value="ABC_transp_permease"/>
</dbReference>
<evidence type="ECO:0000256" key="6">
    <source>
        <dbReference type="ARBA" id="ARBA00022989"/>
    </source>
</evidence>
<comment type="subcellular location">
    <subcellularLocation>
        <location evidence="1">Cell inner membrane</location>
        <topology evidence="1">Multi-pass membrane protein</topology>
    </subcellularLocation>
</comment>
<comment type="similarity">
    <text evidence="8">Belongs to the binding-protein-dependent transport system permease family. LivHM subfamily.</text>
</comment>
<keyword evidence="7 9" id="KW-0472">Membrane</keyword>
<evidence type="ECO:0000256" key="5">
    <source>
        <dbReference type="ARBA" id="ARBA00022970"/>
    </source>
</evidence>
<dbReference type="InterPro" id="IPR052157">
    <property type="entry name" value="BCAA_transport_permease"/>
</dbReference>
<feature type="transmembrane region" description="Helical" evidence="9">
    <location>
        <begin position="258"/>
        <end position="277"/>
    </location>
</feature>
<dbReference type="PANTHER" id="PTHR11795:SF442">
    <property type="entry name" value="ABC TRANSPORTER ATP-BINDING PROTEIN"/>
    <property type="match status" value="1"/>
</dbReference>
<evidence type="ECO:0000256" key="2">
    <source>
        <dbReference type="ARBA" id="ARBA00022448"/>
    </source>
</evidence>
<keyword evidence="6 9" id="KW-1133">Transmembrane helix</keyword>
<feature type="transmembrane region" description="Helical" evidence="9">
    <location>
        <begin position="189"/>
        <end position="212"/>
    </location>
</feature>
<feature type="transmembrane region" description="Helical" evidence="9">
    <location>
        <begin position="58"/>
        <end position="80"/>
    </location>
</feature>
<evidence type="ECO:0000256" key="9">
    <source>
        <dbReference type="SAM" id="Phobius"/>
    </source>
</evidence>
<dbReference type="Pfam" id="PF02653">
    <property type="entry name" value="BPD_transp_2"/>
    <property type="match status" value="1"/>
</dbReference>
<protein>
    <submittedName>
        <fullName evidence="10">Branched-chain amino acid ABC transporter permease</fullName>
    </submittedName>
</protein>
<proteinExistence type="inferred from homology"/>
<evidence type="ECO:0000256" key="4">
    <source>
        <dbReference type="ARBA" id="ARBA00022692"/>
    </source>
</evidence>
<evidence type="ECO:0000256" key="3">
    <source>
        <dbReference type="ARBA" id="ARBA00022475"/>
    </source>
</evidence>
<sequence>MNMMLLMSQLANGLVLGFLYVLIAVGLSIIFGMLGLVNFAHGAFFALGAYFAWTLEPYIGFVGALLVAPFLVAFVGMIAERVLLRPLYDKEPLLSLLLTFGLALFIEEAIRTIWGSIGHPFDAPAFLSGFVHYGPLFVTQYRLAVLAVTIVLLIAVWLFLEKTPFGRIIRAGSRDGEMASMLGINLKRVFMVVFGLGTALAGIAGVLAAPLWSVVPSMSEQAIMPAFVVVTIGGLGSLRGAIISGLLVGVSVAMSIQFFPAAASAVMYVLMVLVLLVRPRGLFGEQWERFE</sequence>
<dbReference type="RefSeq" id="WP_380690905.1">
    <property type="nucleotide sequence ID" value="NZ_JBHRSS010000008.1"/>
</dbReference>
<feature type="transmembrane region" description="Helical" evidence="9">
    <location>
        <begin position="92"/>
        <end position="114"/>
    </location>
</feature>
<evidence type="ECO:0000256" key="7">
    <source>
        <dbReference type="ARBA" id="ARBA00023136"/>
    </source>
</evidence>
<organism evidence="10 11">
    <name type="scientific">Salinisphaera aquimarina</name>
    <dbReference type="NCBI Taxonomy" id="2094031"/>
    <lineage>
        <taxon>Bacteria</taxon>
        <taxon>Pseudomonadati</taxon>
        <taxon>Pseudomonadota</taxon>
        <taxon>Gammaproteobacteria</taxon>
        <taxon>Salinisphaerales</taxon>
        <taxon>Salinisphaeraceae</taxon>
        <taxon>Salinisphaera</taxon>
    </lineage>
</organism>
<evidence type="ECO:0000256" key="8">
    <source>
        <dbReference type="ARBA" id="ARBA00037998"/>
    </source>
</evidence>
<dbReference type="EMBL" id="JBHRSS010000008">
    <property type="protein sequence ID" value="MFC3105348.1"/>
    <property type="molecule type" value="Genomic_DNA"/>
</dbReference>
<gene>
    <name evidence="10" type="ORF">ACFOSU_15820</name>
</gene>
<dbReference type="CDD" id="cd06582">
    <property type="entry name" value="TM_PBP1_LivH_like"/>
    <property type="match status" value="1"/>
</dbReference>
<keyword evidence="5" id="KW-0029">Amino-acid transport</keyword>
<keyword evidence="4 9" id="KW-0812">Transmembrane</keyword>
<comment type="caution">
    <text evidence="10">The sequence shown here is derived from an EMBL/GenBank/DDBJ whole genome shotgun (WGS) entry which is preliminary data.</text>
</comment>
<dbReference type="PANTHER" id="PTHR11795">
    <property type="entry name" value="BRANCHED-CHAIN AMINO ACID TRANSPORT SYSTEM PERMEASE PROTEIN LIVH"/>
    <property type="match status" value="1"/>
</dbReference>
<evidence type="ECO:0000313" key="11">
    <source>
        <dbReference type="Proteomes" id="UP001595462"/>
    </source>
</evidence>
<evidence type="ECO:0000313" key="10">
    <source>
        <dbReference type="EMBL" id="MFC3105348.1"/>
    </source>
</evidence>
<evidence type="ECO:0000256" key="1">
    <source>
        <dbReference type="ARBA" id="ARBA00004429"/>
    </source>
</evidence>
<keyword evidence="11" id="KW-1185">Reference proteome</keyword>
<name>A0ABV7ERF1_9GAMM</name>
<feature type="transmembrane region" description="Helical" evidence="9">
    <location>
        <begin position="224"/>
        <end position="246"/>
    </location>
</feature>
<keyword evidence="2" id="KW-0813">Transport</keyword>
<feature type="transmembrane region" description="Helical" evidence="9">
    <location>
        <begin position="141"/>
        <end position="160"/>
    </location>
</feature>
<dbReference type="Proteomes" id="UP001595462">
    <property type="component" value="Unassembled WGS sequence"/>
</dbReference>